<accession>E3J6U3</accession>
<feature type="DNA-binding region" description="H-T-H motif" evidence="2">
    <location>
        <begin position="25"/>
        <end position="44"/>
    </location>
</feature>
<evidence type="ECO:0000256" key="2">
    <source>
        <dbReference type="PROSITE-ProRule" id="PRU00335"/>
    </source>
</evidence>
<evidence type="ECO:0000313" key="4">
    <source>
        <dbReference type="EMBL" id="ADP82017.1"/>
    </source>
</evidence>
<protein>
    <submittedName>
        <fullName evidence="4">Regulatory protein TetR</fullName>
    </submittedName>
</protein>
<dbReference type="InterPro" id="IPR001647">
    <property type="entry name" value="HTH_TetR"/>
</dbReference>
<dbReference type="PANTHER" id="PTHR30055">
    <property type="entry name" value="HTH-TYPE TRANSCRIPTIONAL REGULATOR RUTR"/>
    <property type="match status" value="1"/>
</dbReference>
<dbReference type="Proteomes" id="UP000002484">
    <property type="component" value="Chromosome"/>
</dbReference>
<keyword evidence="1 2" id="KW-0238">DNA-binding</keyword>
<dbReference type="AlphaFoldDB" id="E3J6U3"/>
<dbReference type="OrthoDB" id="7506349at2"/>
<dbReference type="STRING" id="298654.FraEuI1c_4013"/>
<dbReference type="PRINTS" id="PR00455">
    <property type="entry name" value="HTHTETR"/>
</dbReference>
<gene>
    <name evidence="4" type="ordered locus">FraEuI1c_4013</name>
</gene>
<dbReference type="GO" id="GO:0003700">
    <property type="term" value="F:DNA-binding transcription factor activity"/>
    <property type="evidence" value="ECO:0007669"/>
    <property type="project" value="TreeGrafter"/>
</dbReference>
<dbReference type="Gene3D" id="1.10.357.10">
    <property type="entry name" value="Tetracycline Repressor, domain 2"/>
    <property type="match status" value="1"/>
</dbReference>
<reference evidence="4 5" key="1">
    <citation type="submission" date="2010-10" db="EMBL/GenBank/DDBJ databases">
        <title>Complete sequence of Frankia sp. EuI1c.</title>
        <authorList>
            <consortium name="US DOE Joint Genome Institute"/>
            <person name="Lucas S."/>
            <person name="Copeland A."/>
            <person name="Lapidus A."/>
            <person name="Cheng J.-F."/>
            <person name="Bruce D."/>
            <person name="Goodwin L."/>
            <person name="Pitluck S."/>
            <person name="Chertkov O."/>
            <person name="Detter J.C."/>
            <person name="Han C."/>
            <person name="Tapia R."/>
            <person name="Land M."/>
            <person name="Hauser L."/>
            <person name="Jeffries C."/>
            <person name="Kyrpides N."/>
            <person name="Ivanova N."/>
            <person name="Mikhailova N."/>
            <person name="Beauchemin N."/>
            <person name="Sen A."/>
            <person name="Sur S.A."/>
            <person name="Gtari M."/>
            <person name="Wall L."/>
            <person name="Tisa L."/>
            <person name="Woyke T."/>
        </authorList>
    </citation>
    <scope>NUCLEOTIDE SEQUENCE [LARGE SCALE GENOMIC DNA]</scope>
    <source>
        <strain evidence="5">DSM 45817 / CECT 9037 / EuI1c</strain>
    </source>
</reference>
<dbReference type="HOGENOM" id="CLU_069356_21_0_11"/>
<dbReference type="PANTHER" id="PTHR30055:SF226">
    <property type="entry name" value="HTH-TYPE TRANSCRIPTIONAL REGULATOR PKSA"/>
    <property type="match status" value="1"/>
</dbReference>
<dbReference type="PROSITE" id="PS50977">
    <property type="entry name" value="HTH_TETR_2"/>
    <property type="match status" value="1"/>
</dbReference>
<evidence type="ECO:0000256" key="1">
    <source>
        <dbReference type="ARBA" id="ARBA00023125"/>
    </source>
</evidence>
<dbReference type="GO" id="GO:0000976">
    <property type="term" value="F:transcription cis-regulatory region binding"/>
    <property type="evidence" value="ECO:0007669"/>
    <property type="project" value="TreeGrafter"/>
</dbReference>
<dbReference type="InterPro" id="IPR050109">
    <property type="entry name" value="HTH-type_TetR-like_transc_reg"/>
</dbReference>
<dbReference type="Pfam" id="PF00440">
    <property type="entry name" value="TetR_N"/>
    <property type="match status" value="1"/>
</dbReference>
<dbReference type="eggNOG" id="COG3226">
    <property type="taxonomic scope" value="Bacteria"/>
</dbReference>
<dbReference type="InterPro" id="IPR041583">
    <property type="entry name" value="TetR_C_31"/>
</dbReference>
<dbReference type="InParanoid" id="E3J6U3"/>
<dbReference type="RefSeq" id="WP_013425135.1">
    <property type="nucleotide sequence ID" value="NC_014666.1"/>
</dbReference>
<dbReference type="Pfam" id="PF17940">
    <property type="entry name" value="TetR_C_31"/>
    <property type="match status" value="1"/>
</dbReference>
<dbReference type="InterPro" id="IPR009057">
    <property type="entry name" value="Homeodomain-like_sf"/>
</dbReference>
<feature type="domain" description="HTH tetR-type" evidence="3">
    <location>
        <begin position="2"/>
        <end position="62"/>
    </location>
</feature>
<evidence type="ECO:0000313" key="5">
    <source>
        <dbReference type="Proteomes" id="UP000002484"/>
    </source>
</evidence>
<name>E3J6U3_PSEI1</name>
<keyword evidence="5" id="KW-1185">Reference proteome</keyword>
<evidence type="ECO:0000259" key="3">
    <source>
        <dbReference type="PROSITE" id="PS50977"/>
    </source>
</evidence>
<dbReference type="SUPFAM" id="SSF46689">
    <property type="entry name" value="Homeodomain-like"/>
    <property type="match status" value="1"/>
</dbReference>
<dbReference type="KEGG" id="fri:FraEuI1c_4013"/>
<sequence>MASRRDDLLDAAIDLLGEQGVRALTHRAVDAAAGLSAGSTSNYFRTREALFDAIVERFAARERANWEELAAHLEPRTTTDLARALAVFARDSAGRDRALTLSRYAILVEASRRPELRAQLGATGARVNTWFVTWLRLVGSTDPDHHVHVVGNYLTGLVLHQLAIPDPDFDPTAHLDALLTSLVQTQRERESRDSGS</sequence>
<organism evidence="4 5">
    <name type="scientific">Pseudofrankia inefficax (strain DSM 45817 / CECT 9037 / DDB 130130 / EuI1c)</name>
    <name type="common">Frankia inefficax</name>
    <dbReference type="NCBI Taxonomy" id="298654"/>
    <lineage>
        <taxon>Bacteria</taxon>
        <taxon>Bacillati</taxon>
        <taxon>Actinomycetota</taxon>
        <taxon>Actinomycetes</taxon>
        <taxon>Frankiales</taxon>
        <taxon>Frankiaceae</taxon>
        <taxon>Pseudofrankia</taxon>
    </lineage>
</organism>
<proteinExistence type="predicted"/>
<dbReference type="EMBL" id="CP002299">
    <property type="protein sequence ID" value="ADP82017.1"/>
    <property type="molecule type" value="Genomic_DNA"/>
</dbReference>